<dbReference type="KEGG" id="tng:GSTEN00034679G001"/>
<feature type="region of interest" description="Disordered" evidence="1">
    <location>
        <begin position="1"/>
        <end position="46"/>
    </location>
</feature>
<dbReference type="AlphaFoldDB" id="Q4RGS5"/>
<name>Q4RGS5_TETNG</name>
<reference evidence="2" key="2">
    <citation type="submission" date="2004-02" db="EMBL/GenBank/DDBJ databases">
        <authorList>
            <consortium name="Genoscope"/>
            <consortium name="Whitehead Institute Centre for Genome Research"/>
        </authorList>
    </citation>
    <scope>NUCLEOTIDE SEQUENCE</scope>
</reference>
<protein>
    <submittedName>
        <fullName evidence="2">Chromosome 4 SCAF15093, whole genome shotgun sequence</fullName>
    </submittedName>
</protein>
<accession>Q4RGS5</accession>
<organism evidence="2">
    <name type="scientific">Tetraodon nigroviridis</name>
    <name type="common">Spotted green pufferfish</name>
    <name type="synonym">Chelonodon nigroviridis</name>
    <dbReference type="NCBI Taxonomy" id="99883"/>
    <lineage>
        <taxon>Eukaryota</taxon>
        <taxon>Metazoa</taxon>
        <taxon>Chordata</taxon>
        <taxon>Craniata</taxon>
        <taxon>Vertebrata</taxon>
        <taxon>Euteleostomi</taxon>
        <taxon>Actinopterygii</taxon>
        <taxon>Neopterygii</taxon>
        <taxon>Teleostei</taxon>
        <taxon>Neoteleostei</taxon>
        <taxon>Acanthomorphata</taxon>
        <taxon>Eupercaria</taxon>
        <taxon>Tetraodontiformes</taxon>
        <taxon>Tetradontoidea</taxon>
        <taxon>Tetraodontidae</taxon>
        <taxon>Tetraodon</taxon>
    </lineage>
</organism>
<dbReference type="EMBL" id="CAAE01015093">
    <property type="protein sequence ID" value="CAG12407.1"/>
    <property type="molecule type" value="Genomic_DNA"/>
</dbReference>
<evidence type="ECO:0000256" key="1">
    <source>
        <dbReference type="SAM" id="MobiDB-lite"/>
    </source>
</evidence>
<proteinExistence type="predicted"/>
<gene>
    <name evidence="2" type="ORF">GSTENG00034679001</name>
</gene>
<sequence>MPGEEGKISPRKDGKKKSWGITKEVTSQRGKGQRIRCEGTPAEGNH</sequence>
<reference evidence="2" key="1">
    <citation type="journal article" date="2004" name="Nature">
        <title>Genome duplication in the teleost fish Tetraodon nigroviridis reveals the early vertebrate proto-karyotype.</title>
        <authorList>
            <person name="Jaillon O."/>
            <person name="Aury J.-M."/>
            <person name="Brunet F."/>
            <person name="Petit J.-L."/>
            <person name="Stange-Thomann N."/>
            <person name="Mauceli E."/>
            <person name="Bouneau L."/>
            <person name="Fischer C."/>
            <person name="Ozouf-Costaz C."/>
            <person name="Bernot A."/>
            <person name="Nicaud S."/>
            <person name="Jaffe D."/>
            <person name="Fisher S."/>
            <person name="Lutfalla G."/>
            <person name="Dossat C."/>
            <person name="Segurens B."/>
            <person name="Dasilva C."/>
            <person name="Salanoubat M."/>
            <person name="Levy M."/>
            <person name="Boudet N."/>
            <person name="Castellano S."/>
            <person name="Anthouard V."/>
            <person name="Jubin C."/>
            <person name="Castelli V."/>
            <person name="Katinka M."/>
            <person name="Vacherie B."/>
            <person name="Biemont C."/>
            <person name="Skalli Z."/>
            <person name="Cattolico L."/>
            <person name="Poulain J."/>
            <person name="De Berardinis V."/>
            <person name="Cruaud C."/>
            <person name="Duprat S."/>
            <person name="Brottier P."/>
            <person name="Coutanceau J.-P."/>
            <person name="Gouzy J."/>
            <person name="Parra G."/>
            <person name="Lardier G."/>
            <person name="Chapple C."/>
            <person name="McKernan K.J."/>
            <person name="McEwan P."/>
            <person name="Bosak S."/>
            <person name="Kellis M."/>
            <person name="Volff J.-N."/>
            <person name="Guigo R."/>
            <person name="Zody M.C."/>
            <person name="Mesirov J."/>
            <person name="Lindblad-Toh K."/>
            <person name="Birren B."/>
            <person name="Nusbaum C."/>
            <person name="Kahn D."/>
            <person name="Robinson-Rechavi M."/>
            <person name="Laudet V."/>
            <person name="Schachter V."/>
            <person name="Quetier F."/>
            <person name="Saurin W."/>
            <person name="Scarpelli C."/>
            <person name="Wincker P."/>
            <person name="Lander E.S."/>
            <person name="Weissenbach J."/>
            <person name="Roest Crollius H."/>
        </authorList>
    </citation>
    <scope>NUCLEOTIDE SEQUENCE [LARGE SCALE GENOMIC DNA]</scope>
</reference>
<evidence type="ECO:0000313" key="2">
    <source>
        <dbReference type="EMBL" id="CAG12407.1"/>
    </source>
</evidence>
<feature type="compositionally biased region" description="Basic and acidic residues" evidence="1">
    <location>
        <begin position="1"/>
        <end position="12"/>
    </location>
</feature>